<accession>A0A3B0XM39</accession>
<organism evidence="1">
    <name type="scientific">hydrothermal vent metagenome</name>
    <dbReference type="NCBI Taxonomy" id="652676"/>
    <lineage>
        <taxon>unclassified sequences</taxon>
        <taxon>metagenomes</taxon>
        <taxon>ecological metagenomes</taxon>
    </lineage>
</organism>
<feature type="non-terminal residue" evidence="1">
    <location>
        <position position="39"/>
    </location>
</feature>
<evidence type="ECO:0000313" key="1">
    <source>
        <dbReference type="EMBL" id="VAW69378.1"/>
    </source>
</evidence>
<gene>
    <name evidence="1" type="ORF">MNBD_GAMMA10-1252</name>
</gene>
<name>A0A3B0XM39_9ZZZZ</name>
<proteinExistence type="predicted"/>
<sequence>MGAAVAITYLVADNYFDIKGFISGPRCCFRREEEYPKDE</sequence>
<reference evidence="1" key="1">
    <citation type="submission" date="2018-06" db="EMBL/GenBank/DDBJ databases">
        <authorList>
            <person name="Zhirakovskaya E."/>
        </authorList>
    </citation>
    <scope>NUCLEOTIDE SEQUENCE</scope>
</reference>
<dbReference type="AlphaFoldDB" id="A0A3B0XM39"/>
<protein>
    <submittedName>
        <fullName evidence="1">Uncharacterized protein</fullName>
    </submittedName>
</protein>
<dbReference type="EMBL" id="UOFJ01000419">
    <property type="protein sequence ID" value="VAW69378.1"/>
    <property type="molecule type" value="Genomic_DNA"/>
</dbReference>